<dbReference type="AlphaFoldDB" id="A0A9P6AF84"/>
<organism evidence="2 3">
    <name type="scientific">Hydnum rufescens UP504</name>
    <dbReference type="NCBI Taxonomy" id="1448309"/>
    <lineage>
        <taxon>Eukaryota</taxon>
        <taxon>Fungi</taxon>
        <taxon>Dikarya</taxon>
        <taxon>Basidiomycota</taxon>
        <taxon>Agaricomycotina</taxon>
        <taxon>Agaricomycetes</taxon>
        <taxon>Cantharellales</taxon>
        <taxon>Hydnaceae</taxon>
        <taxon>Hydnum</taxon>
    </lineage>
</organism>
<reference evidence="2" key="1">
    <citation type="journal article" date="2020" name="Nat. Commun.">
        <title>Large-scale genome sequencing of mycorrhizal fungi provides insights into the early evolution of symbiotic traits.</title>
        <authorList>
            <person name="Miyauchi S."/>
            <person name="Kiss E."/>
            <person name="Kuo A."/>
            <person name="Drula E."/>
            <person name="Kohler A."/>
            <person name="Sanchez-Garcia M."/>
            <person name="Morin E."/>
            <person name="Andreopoulos B."/>
            <person name="Barry K.W."/>
            <person name="Bonito G."/>
            <person name="Buee M."/>
            <person name="Carver A."/>
            <person name="Chen C."/>
            <person name="Cichocki N."/>
            <person name="Clum A."/>
            <person name="Culley D."/>
            <person name="Crous P.W."/>
            <person name="Fauchery L."/>
            <person name="Girlanda M."/>
            <person name="Hayes R.D."/>
            <person name="Keri Z."/>
            <person name="LaButti K."/>
            <person name="Lipzen A."/>
            <person name="Lombard V."/>
            <person name="Magnuson J."/>
            <person name="Maillard F."/>
            <person name="Murat C."/>
            <person name="Nolan M."/>
            <person name="Ohm R.A."/>
            <person name="Pangilinan J."/>
            <person name="Pereira M.F."/>
            <person name="Perotto S."/>
            <person name="Peter M."/>
            <person name="Pfister S."/>
            <person name="Riley R."/>
            <person name="Sitrit Y."/>
            <person name="Stielow J.B."/>
            <person name="Szollosi G."/>
            <person name="Zifcakova L."/>
            <person name="Stursova M."/>
            <person name="Spatafora J.W."/>
            <person name="Tedersoo L."/>
            <person name="Vaario L.M."/>
            <person name="Yamada A."/>
            <person name="Yan M."/>
            <person name="Wang P."/>
            <person name="Xu J."/>
            <person name="Bruns T."/>
            <person name="Baldrian P."/>
            <person name="Vilgalys R."/>
            <person name="Dunand C."/>
            <person name="Henrissat B."/>
            <person name="Grigoriev I.V."/>
            <person name="Hibbett D."/>
            <person name="Nagy L.G."/>
            <person name="Martin F.M."/>
        </authorList>
    </citation>
    <scope>NUCLEOTIDE SEQUENCE</scope>
    <source>
        <strain evidence="2">UP504</strain>
    </source>
</reference>
<feature type="region of interest" description="Disordered" evidence="1">
    <location>
        <begin position="223"/>
        <end position="244"/>
    </location>
</feature>
<proteinExistence type="predicted"/>
<comment type="caution">
    <text evidence="2">The sequence shown here is derived from an EMBL/GenBank/DDBJ whole genome shotgun (WGS) entry which is preliminary data.</text>
</comment>
<sequence>MALGTRRTSADFLTPRVDSHEDISVIHQSPSMAHLVGCTRLRTITRGCKGGPKASLGNVTSRDGVPARIHWIGLQPAKEPDQRVYRGRLDLGECSTWDEARAKGFGIERSVGLLTDRISADWIRRSSDGLGSGSPIGQASIRGCLESLDLRYSMETLMRLIPGRGKLLSMSQLNIIIILCGEAQLKGSSDISKKSLSPSCLVVHGYGLYIEIRGFHPQIDGFQSADSDPPLGRPQSERMPSDPYPIRSVRSTSAVGGVGIFSGPCSGNIWKEAHIPVTSKGRTSLDLLFHLDIKKYDRMKAKAHIFLYSPQPIIGLPSNLLSLFRNFGRFREGARRAKSLWVFIGYCRNLSVFLLEFGRCEAALKIDQMISSPTLPALSATSPSISRDLDGHKEALEKNEEAVNINISRRLSELDANEEALAAIEEALSIYPRLWRIDPVWDGMRKRCEPKRKWMVLAYSPVLRGPPKSGCWRDHLPQEEIGRFRRLILISRSFASSLLGAEGLVARANEN</sequence>
<keyword evidence="3" id="KW-1185">Reference proteome</keyword>
<evidence type="ECO:0000313" key="3">
    <source>
        <dbReference type="Proteomes" id="UP000886523"/>
    </source>
</evidence>
<name>A0A9P6AF84_9AGAM</name>
<dbReference type="Proteomes" id="UP000886523">
    <property type="component" value="Unassembled WGS sequence"/>
</dbReference>
<evidence type="ECO:0000313" key="2">
    <source>
        <dbReference type="EMBL" id="KAF9504649.1"/>
    </source>
</evidence>
<dbReference type="EMBL" id="MU129206">
    <property type="protein sequence ID" value="KAF9504649.1"/>
    <property type="molecule type" value="Genomic_DNA"/>
</dbReference>
<accession>A0A9P6AF84</accession>
<gene>
    <name evidence="2" type="ORF">BS47DRAFT_1386207</name>
</gene>
<evidence type="ECO:0000256" key="1">
    <source>
        <dbReference type="SAM" id="MobiDB-lite"/>
    </source>
</evidence>
<protein>
    <submittedName>
        <fullName evidence="2">Uncharacterized protein</fullName>
    </submittedName>
</protein>